<dbReference type="Gene3D" id="3.40.30.10">
    <property type="entry name" value="Glutaredoxin"/>
    <property type="match status" value="1"/>
</dbReference>
<dbReference type="Proteomes" id="UP000518300">
    <property type="component" value="Unassembled WGS sequence"/>
</dbReference>
<dbReference type="InterPro" id="IPR036249">
    <property type="entry name" value="Thioredoxin-like_sf"/>
</dbReference>
<comment type="caution">
    <text evidence="1">The sequence shown here is derived from an EMBL/GenBank/DDBJ whole genome shotgun (WGS) entry which is preliminary data.</text>
</comment>
<keyword evidence="2" id="KW-1185">Reference proteome</keyword>
<evidence type="ECO:0008006" key="3">
    <source>
        <dbReference type="Google" id="ProtNLM"/>
    </source>
</evidence>
<sequence length="179" mass="19417">MGRPEGTAGRDTPRRLVLLGVLLVATVAGAVPRPGESLPDFSTKDLLDQPHKSQELVGRTTLLVVITDKDGGDEMKRWFDTATARVPDSVHRASILSFKLPFFVSAGTVRGKAREKVPRAFWRDTWLDKNGDMAKALGLPSSRTPFAFVLDAKGRVVAAVHGTVDSPDARAVWDSLTRG</sequence>
<name>A0A848LWE4_9BACT</name>
<dbReference type="RefSeq" id="WP_169351135.1">
    <property type="nucleotide sequence ID" value="NZ_JABBJJ010000370.1"/>
</dbReference>
<reference evidence="1 2" key="1">
    <citation type="submission" date="2020-04" db="EMBL/GenBank/DDBJ databases">
        <title>Draft genome of Pyxidicoccus fallax type strain.</title>
        <authorList>
            <person name="Whitworth D.E."/>
        </authorList>
    </citation>
    <scope>NUCLEOTIDE SEQUENCE [LARGE SCALE GENOMIC DNA]</scope>
    <source>
        <strain evidence="1 2">DSM 14698</strain>
    </source>
</reference>
<dbReference type="AlphaFoldDB" id="A0A848LWE4"/>
<evidence type="ECO:0000313" key="2">
    <source>
        <dbReference type="Proteomes" id="UP000518300"/>
    </source>
</evidence>
<dbReference type="SUPFAM" id="SSF52833">
    <property type="entry name" value="Thioredoxin-like"/>
    <property type="match status" value="1"/>
</dbReference>
<protein>
    <recommendedName>
        <fullName evidence="3">Thioredoxin domain-containing protein</fullName>
    </recommendedName>
</protein>
<organism evidence="1 2">
    <name type="scientific">Pyxidicoccus fallax</name>
    <dbReference type="NCBI Taxonomy" id="394095"/>
    <lineage>
        <taxon>Bacteria</taxon>
        <taxon>Pseudomonadati</taxon>
        <taxon>Myxococcota</taxon>
        <taxon>Myxococcia</taxon>
        <taxon>Myxococcales</taxon>
        <taxon>Cystobacterineae</taxon>
        <taxon>Myxococcaceae</taxon>
        <taxon>Pyxidicoccus</taxon>
    </lineage>
</organism>
<accession>A0A848LWE4</accession>
<dbReference type="EMBL" id="JABBJJ010000370">
    <property type="protein sequence ID" value="NMO21969.1"/>
    <property type="molecule type" value="Genomic_DNA"/>
</dbReference>
<evidence type="ECO:0000313" key="1">
    <source>
        <dbReference type="EMBL" id="NMO21969.1"/>
    </source>
</evidence>
<gene>
    <name evidence="1" type="ORF">HG543_45015</name>
</gene>
<proteinExistence type="predicted"/>